<evidence type="ECO:0000313" key="1">
    <source>
        <dbReference type="EMBL" id="NKY36235.1"/>
    </source>
</evidence>
<reference evidence="1 2" key="1">
    <citation type="submission" date="2020-04" db="EMBL/GenBank/DDBJ databases">
        <title>MicrobeNet Type strains.</title>
        <authorList>
            <person name="Nicholson A.C."/>
        </authorList>
    </citation>
    <scope>NUCLEOTIDE SEQUENCE [LARGE SCALE GENOMIC DNA]</scope>
    <source>
        <strain evidence="1 2">DSM 45078</strain>
    </source>
</reference>
<comment type="caution">
    <text evidence="1">The sequence shown here is derived from an EMBL/GenBank/DDBJ whole genome shotgun (WGS) entry which is preliminary data.</text>
</comment>
<gene>
    <name evidence="1" type="ORF">HGA13_24655</name>
</gene>
<dbReference type="EMBL" id="JAAXOO010000006">
    <property type="protein sequence ID" value="NKY36235.1"/>
    <property type="molecule type" value="Genomic_DNA"/>
</dbReference>
<protein>
    <submittedName>
        <fullName evidence="1">Uncharacterized protein</fullName>
    </submittedName>
</protein>
<dbReference type="AlphaFoldDB" id="A0A846XLM8"/>
<evidence type="ECO:0000313" key="2">
    <source>
        <dbReference type="Proteomes" id="UP000565715"/>
    </source>
</evidence>
<dbReference type="Proteomes" id="UP000565715">
    <property type="component" value="Unassembled WGS sequence"/>
</dbReference>
<proteinExistence type="predicted"/>
<accession>A0A846XLM8</accession>
<organism evidence="1 2">
    <name type="scientific">Nocardia speluncae</name>
    <dbReference type="NCBI Taxonomy" id="419477"/>
    <lineage>
        <taxon>Bacteria</taxon>
        <taxon>Bacillati</taxon>
        <taxon>Actinomycetota</taxon>
        <taxon>Actinomycetes</taxon>
        <taxon>Mycobacteriales</taxon>
        <taxon>Nocardiaceae</taxon>
        <taxon>Nocardia</taxon>
    </lineage>
</organism>
<keyword evidence="2" id="KW-1185">Reference proteome</keyword>
<sequence length="160" mass="17855">MEIDDADSRYEWQEPAPYRYQSRTVELRGRGRNSGRPRLCSDGCRSAAGADTGHADPAACSHCHARAADYDARAADYDARAADYDARAADYDARAADYDARAADYDARAADHDARAADHDARAAAATRRLPQRNTRARPTLCRTRSGRALRCRRLRRLRL</sequence>
<name>A0A846XLM8_9NOCA</name>
<dbReference type="RefSeq" id="WP_168443489.1">
    <property type="nucleotide sequence ID" value="NZ_JAAXOO010000006.1"/>
</dbReference>